<gene>
    <name evidence="1" type="ORF">TIFTF001_007784</name>
</gene>
<proteinExistence type="predicted"/>
<reference evidence="1" key="1">
    <citation type="submission" date="2023-07" db="EMBL/GenBank/DDBJ databases">
        <title>draft genome sequence of fig (Ficus carica).</title>
        <authorList>
            <person name="Takahashi T."/>
            <person name="Nishimura K."/>
        </authorList>
    </citation>
    <scope>NUCLEOTIDE SEQUENCE</scope>
</reference>
<keyword evidence="2" id="KW-1185">Reference proteome</keyword>
<accession>A0AA88CZZ5</accession>
<dbReference type="AlphaFoldDB" id="A0AA88CZZ5"/>
<comment type="caution">
    <text evidence="1">The sequence shown here is derived from an EMBL/GenBank/DDBJ whole genome shotgun (WGS) entry which is preliminary data.</text>
</comment>
<dbReference type="Proteomes" id="UP001187192">
    <property type="component" value="Unassembled WGS sequence"/>
</dbReference>
<evidence type="ECO:0000313" key="2">
    <source>
        <dbReference type="Proteomes" id="UP001187192"/>
    </source>
</evidence>
<protein>
    <submittedName>
        <fullName evidence="1">Uncharacterized protein</fullName>
    </submittedName>
</protein>
<organism evidence="1 2">
    <name type="scientific">Ficus carica</name>
    <name type="common">Common fig</name>
    <dbReference type="NCBI Taxonomy" id="3494"/>
    <lineage>
        <taxon>Eukaryota</taxon>
        <taxon>Viridiplantae</taxon>
        <taxon>Streptophyta</taxon>
        <taxon>Embryophyta</taxon>
        <taxon>Tracheophyta</taxon>
        <taxon>Spermatophyta</taxon>
        <taxon>Magnoliopsida</taxon>
        <taxon>eudicotyledons</taxon>
        <taxon>Gunneridae</taxon>
        <taxon>Pentapetalae</taxon>
        <taxon>rosids</taxon>
        <taxon>fabids</taxon>
        <taxon>Rosales</taxon>
        <taxon>Moraceae</taxon>
        <taxon>Ficeae</taxon>
        <taxon>Ficus</taxon>
    </lineage>
</organism>
<sequence length="40" mass="4216">MEDLVDATAIVAALVDFMMAVEDLGDVTGGHIRASTTEFC</sequence>
<dbReference type="EMBL" id="BTGU01000008">
    <property type="protein sequence ID" value="GMN38545.1"/>
    <property type="molecule type" value="Genomic_DNA"/>
</dbReference>
<evidence type="ECO:0000313" key="1">
    <source>
        <dbReference type="EMBL" id="GMN38545.1"/>
    </source>
</evidence>
<name>A0AA88CZZ5_FICCA</name>